<sequence>MKTKLLLMSGIISFILMSSCKTTRILPDEPVVGNLPERPERLNSQISLPMEIDIKTIQNYINENLPQGQIASGNGSSGNTTRYNYQVYRNKPASFTAKGNELIFRIPIDINARGSYTACVGVWCDGDCCSTCNPIGNGCLTPGLRQTEHGDASPTVIVELGVKLKIQEDYSVKADTYLKGEISGDTHLHIDLIGNLIRINIDIKDKLEDPLQDFIRDYSAEIDKKVTELVDSYDLKTEVNDFWNDVKEPVALGDFWLSIKPQKVIFENLNAQDGKLRIGVGFASKLEVVDTKPTIENNPLPNLELTQSTEGKFNIYVPASTTFNTLSLLAKEEVVGVQYEKDGVKLKIKDIEVKGVGLNNVGALLIKINVKGRTKFTSRFKGNLYFTAIPSINDELKEASISDFKIEANTNNFLINNGLPYLIDNYYYDELKEKLKFSYLEEHTKYTNLINEELKEIVVDNIVINGVLENLNVPGIYVDQNGMEVLLIANGKLSSTIRE</sequence>
<comment type="caution">
    <text evidence="1">The sequence shown here is derived from an EMBL/GenBank/DDBJ whole genome shotgun (WGS) entry which is preliminary data.</text>
</comment>
<dbReference type="PROSITE" id="PS51257">
    <property type="entry name" value="PROKAR_LIPOPROTEIN"/>
    <property type="match status" value="1"/>
</dbReference>
<dbReference type="RefSeq" id="WP_164031865.1">
    <property type="nucleotide sequence ID" value="NZ_JAABOQ010000003.1"/>
</dbReference>
<evidence type="ECO:0000313" key="1">
    <source>
        <dbReference type="EMBL" id="NER17407.1"/>
    </source>
</evidence>
<proteinExistence type="predicted"/>
<accession>A0A6M0CPJ9</accession>
<evidence type="ECO:0000313" key="2">
    <source>
        <dbReference type="Proteomes" id="UP000474296"/>
    </source>
</evidence>
<organism evidence="1 2">
    <name type="scientific">Spongiivirga citrea</name>
    <dbReference type="NCBI Taxonomy" id="1481457"/>
    <lineage>
        <taxon>Bacteria</taxon>
        <taxon>Pseudomonadati</taxon>
        <taxon>Bacteroidota</taxon>
        <taxon>Flavobacteriia</taxon>
        <taxon>Flavobacteriales</taxon>
        <taxon>Flavobacteriaceae</taxon>
        <taxon>Spongiivirga</taxon>
    </lineage>
</organism>
<keyword evidence="2" id="KW-1185">Reference proteome</keyword>
<reference evidence="1 2" key="1">
    <citation type="submission" date="2020-01" db="EMBL/GenBank/DDBJ databases">
        <title>Spongiivirga citrea KCTC 32990T.</title>
        <authorList>
            <person name="Wang G."/>
        </authorList>
    </citation>
    <scope>NUCLEOTIDE SEQUENCE [LARGE SCALE GENOMIC DNA]</scope>
    <source>
        <strain evidence="1 2">KCTC 32990</strain>
    </source>
</reference>
<dbReference type="InterPro" id="IPR025515">
    <property type="entry name" value="DUF4403"/>
</dbReference>
<dbReference type="EMBL" id="JAABOQ010000003">
    <property type="protein sequence ID" value="NER17407.1"/>
    <property type="molecule type" value="Genomic_DNA"/>
</dbReference>
<dbReference type="Proteomes" id="UP000474296">
    <property type="component" value="Unassembled WGS sequence"/>
</dbReference>
<protein>
    <submittedName>
        <fullName evidence="1">DUF4403 family protein</fullName>
    </submittedName>
</protein>
<dbReference type="AlphaFoldDB" id="A0A6M0CPJ9"/>
<name>A0A6M0CPJ9_9FLAO</name>
<dbReference type="Pfam" id="PF14356">
    <property type="entry name" value="DUF4403"/>
    <property type="match status" value="1"/>
</dbReference>
<gene>
    <name evidence="1" type="ORF">GWK10_09305</name>
</gene>